<proteinExistence type="predicted"/>
<dbReference type="Proteomes" id="UP000298652">
    <property type="component" value="Chromosome 8"/>
</dbReference>
<evidence type="ECO:0000313" key="2">
    <source>
        <dbReference type="Proteomes" id="UP000298652"/>
    </source>
</evidence>
<evidence type="ECO:0000313" key="1">
    <source>
        <dbReference type="EMBL" id="TKW00352.1"/>
    </source>
</evidence>
<keyword evidence="2" id="KW-1185">Reference proteome</keyword>
<dbReference type="AlphaFoldDB" id="A0A4U6TFL5"/>
<gene>
    <name evidence="1" type="ORF">SEVIR_8G103300v2</name>
</gene>
<name>A0A4U6TFL5_SETVI</name>
<reference evidence="1" key="1">
    <citation type="submission" date="2019-03" db="EMBL/GenBank/DDBJ databases">
        <title>WGS assembly of Setaria viridis.</title>
        <authorList>
            <person name="Huang P."/>
            <person name="Jenkins J."/>
            <person name="Grimwood J."/>
            <person name="Barry K."/>
            <person name="Healey A."/>
            <person name="Mamidi S."/>
            <person name="Sreedasyam A."/>
            <person name="Shu S."/>
            <person name="Feldman M."/>
            <person name="Wu J."/>
            <person name="Yu Y."/>
            <person name="Chen C."/>
            <person name="Johnson J."/>
            <person name="Rokhsar D."/>
            <person name="Baxter I."/>
            <person name="Schmutz J."/>
            <person name="Brutnell T."/>
            <person name="Kellogg E."/>
        </authorList>
    </citation>
    <scope>NUCLEOTIDE SEQUENCE [LARGE SCALE GENOMIC DNA]</scope>
</reference>
<dbReference type="Gramene" id="TKW00352">
    <property type="protein sequence ID" value="TKW00352"/>
    <property type="gene ID" value="SEVIR_8G103300v2"/>
</dbReference>
<sequence>MYHEAFDAAGSLEYMVLLLGLNLSEPEHNRSKMEYPCCLFRCTGCCVEGNIHACGRAWYDASVTSWKLMVLH</sequence>
<accession>A0A4U6TFL5</accession>
<protein>
    <submittedName>
        <fullName evidence="1">Uncharacterized protein</fullName>
    </submittedName>
</protein>
<dbReference type="EMBL" id="CM016559">
    <property type="protein sequence ID" value="TKW00352.1"/>
    <property type="molecule type" value="Genomic_DNA"/>
</dbReference>
<organism evidence="1 2">
    <name type="scientific">Setaria viridis</name>
    <name type="common">Green bristlegrass</name>
    <name type="synonym">Setaria italica subsp. viridis</name>
    <dbReference type="NCBI Taxonomy" id="4556"/>
    <lineage>
        <taxon>Eukaryota</taxon>
        <taxon>Viridiplantae</taxon>
        <taxon>Streptophyta</taxon>
        <taxon>Embryophyta</taxon>
        <taxon>Tracheophyta</taxon>
        <taxon>Spermatophyta</taxon>
        <taxon>Magnoliopsida</taxon>
        <taxon>Liliopsida</taxon>
        <taxon>Poales</taxon>
        <taxon>Poaceae</taxon>
        <taxon>PACMAD clade</taxon>
        <taxon>Panicoideae</taxon>
        <taxon>Panicodae</taxon>
        <taxon>Paniceae</taxon>
        <taxon>Cenchrinae</taxon>
        <taxon>Setaria</taxon>
    </lineage>
</organism>